<gene>
    <name evidence="2" type="ORF">TVAG_388560</name>
</gene>
<keyword evidence="3" id="KW-1185">Reference proteome</keyword>
<dbReference type="Gene3D" id="1.10.20.10">
    <property type="entry name" value="Histone, subunit A"/>
    <property type="match status" value="1"/>
</dbReference>
<accession>A2DYI9</accession>
<sequence length="119" mass="13386">MSDPNSQSTKVFTPGAIQGMIKKIDKDAIISPDAEVLVQKIAEIFINDVCTAAFEECKLEESDSLKPNDIHVILQQQFDLMLPGDIGIDDDENHMAKPLQDYTDKLIEVRKYLSSHHDE</sequence>
<dbReference type="EMBL" id="DS113269">
    <property type="protein sequence ID" value="EAY14524.1"/>
    <property type="molecule type" value="Genomic_DNA"/>
</dbReference>
<evidence type="ECO:0000313" key="3">
    <source>
        <dbReference type="Proteomes" id="UP000001542"/>
    </source>
</evidence>
<dbReference type="GO" id="GO:0046982">
    <property type="term" value="F:protein heterodimerization activity"/>
    <property type="evidence" value="ECO:0007669"/>
    <property type="project" value="InterPro"/>
</dbReference>
<feature type="domain" description="Transcription initiation factor TFIID subunit 12" evidence="1">
    <location>
        <begin position="17"/>
        <end position="80"/>
    </location>
</feature>
<reference evidence="2" key="1">
    <citation type="submission" date="2006-10" db="EMBL/GenBank/DDBJ databases">
        <authorList>
            <person name="Amadeo P."/>
            <person name="Zhao Q."/>
            <person name="Wortman J."/>
            <person name="Fraser-Liggett C."/>
            <person name="Carlton J."/>
        </authorList>
    </citation>
    <scope>NUCLEOTIDE SEQUENCE</scope>
    <source>
        <strain evidence="2">G3</strain>
    </source>
</reference>
<dbReference type="Proteomes" id="UP000001542">
    <property type="component" value="Unassembled WGS sequence"/>
</dbReference>
<dbReference type="InParanoid" id="A2DYI9"/>
<dbReference type="GO" id="GO:0006352">
    <property type="term" value="P:DNA-templated transcription initiation"/>
    <property type="evidence" value="ECO:0007669"/>
    <property type="project" value="InterPro"/>
</dbReference>
<evidence type="ECO:0000259" key="1">
    <source>
        <dbReference type="Pfam" id="PF03847"/>
    </source>
</evidence>
<dbReference type="GO" id="GO:0005669">
    <property type="term" value="C:transcription factor TFIID complex"/>
    <property type="evidence" value="ECO:0007669"/>
    <property type="project" value="InterPro"/>
</dbReference>
<reference evidence="2" key="2">
    <citation type="journal article" date="2007" name="Science">
        <title>Draft genome sequence of the sexually transmitted pathogen Trichomonas vaginalis.</title>
        <authorList>
            <person name="Carlton J.M."/>
            <person name="Hirt R.P."/>
            <person name="Silva J.C."/>
            <person name="Delcher A.L."/>
            <person name="Schatz M."/>
            <person name="Zhao Q."/>
            <person name="Wortman J.R."/>
            <person name="Bidwell S.L."/>
            <person name="Alsmark U.C.M."/>
            <person name="Besteiro S."/>
            <person name="Sicheritz-Ponten T."/>
            <person name="Noel C.J."/>
            <person name="Dacks J.B."/>
            <person name="Foster P.G."/>
            <person name="Simillion C."/>
            <person name="Van de Peer Y."/>
            <person name="Miranda-Saavedra D."/>
            <person name="Barton G.J."/>
            <person name="Westrop G.D."/>
            <person name="Mueller S."/>
            <person name="Dessi D."/>
            <person name="Fiori P.L."/>
            <person name="Ren Q."/>
            <person name="Paulsen I."/>
            <person name="Zhang H."/>
            <person name="Bastida-Corcuera F.D."/>
            <person name="Simoes-Barbosa A."/>
            <person name="Brown M.T."/>
            <person name="Hayes R.D."/>
            <person name="Mukherjee M."/>
            <person name="Okumura C.Y."/>
            <person name="Schneider R."/>
            <person name="Smith A.J."/>
            <person name="Vanacova S."/>
            <person name="Villalvazo M."/>
            <person name="Haas B.J."/>
            <person name="Pertea M."/>
            <person name="Feldblyum T.V."/>
            <person name="Utterback T.R."/>
            <person name="Shu C.L."/>
            <person name="Osoegawa K."/>
            <person name="de Jong P.J."/>
            <person name="Hrdy I."/>
            <person name="Horvathova L."/>
            <person name="Zubacova Z."/>
            <person name="Dolezal P."/>
            <person name="Malik S.B."/>
            <person name="Logsdon J.M. Jr."/>
            <person name="Henze K."/>
            <person name="Gupta A."/>
            <person name="Wang C.C."/>
            <person name="Dunne R.L."/>
            <person name="Upcroft J.A."/>
            <person name="Upcroft P."/>
            <person name="White O."/>
            <person name="Salzberg S.L."/>
            <person name="Tang P."/>
            <person name="Chiu C.-H."/>
            <person name="Lee Y.-S."/>
            <person name="Embley T.M."/>
            <person name="Coombs G.H."/>
            <person name="Mottram J.C."/>
            <person name="Tachezy J."/>
            <person name="Fraser-Liggett C.M."/>
            <person name="Johnson P.J."/>
        </authorList>
    </citation>
    <scope>NUCLEOTIDE SEQUENCE [LARGE SCALE GENOMIC DNA]</scope>
    <source>
        <strain evidence="2">G3</strain>
    </source>
</reference>
<dbReference type="SUPFAM" id="SSF47113">
    <property type="entry name" value="Histone-fold"/>
    <property type="match status" value="1"/>
</dbReference>
<dbReference type="VEuPathDB" id="TrichDB:TVAGG3_0321120"/>
<dbReference type="Pfam" id="PF03847">
    <property type="entry name" value="TFIID_20kDa"/>
    <property type="match status" value="1"/>
</dbReference>
<dbReference type="InterPro" id="IPR003228">
    <property type="entry name" value="TFIID_TAF12_dom"/>
</dbReference>
<dbReference type="RefSeq" id="XP_001326747.1">
    <property type="nucleotide sequence ID" value="XM_001326712.1"/>
</dbReference>
<dbReference type="KEGG" id="tva:4772514"/>
<protein>
    <recommendedName>
        <fullName evidence="1">Transcription initiation factor TFIID subunit 12 domain-containing protein</fullName>
    </recommendedName>
</protein>
<dbReference type="InterPro" id="IPR009072">
    <property type="entry name" value="Histone-fold"/>
</dbReference>
<dbReference type="SMR" id="A2DYI9"/>
<dbReference type="AlphaFoldDB" id="A2DYI9"/>
<proteinExistence type="predicted"/>
<name>A2DYI9_TRIV3</name>
<dbReference type="VEuPathDB" id="TrichDB:TVAG_388560"/>
<dbReference type="OrthoDB" id="2193432at2759"/>
<organism evidence="2 3">
    <name type="scientific">Trichomonas vaginalis (strain ATCC PRA-98 / G3)</name>
    <dbReference type="NCBI Taxonomy" id="412133"/>
    <lineage>
        <taxon>Eukaryota</taxon>
        <taxon>Metamonada</taxon>
        <taxon>Parabasalia</taxon>
        <taxon>Trichomonadida</taxon>
        <taxon>Trichomonadidae</taxon>
        <taxon>Trichomonas</taxon>
    </lineage>
</organism>
<evidence type="ECO:0000313" key="2">
    <source>
        <dbReference type="EMBL" id="EAY14524.1"/>
    </source>
</evidence>